<dbReference type="SUPFAM" id="SSF52540">
    <property type="entry name" value="P-loop containing nucleoside triphosphate hydrolases"/>
    <property type="match status" value="1"/>
</dbReference>
<dbReference type="Pfam" id="PF09848">
    <property type="entry name" value="SLFN-g3_helicase"/>
    <property type="match status" value="1"/>
</dbReference>
<dbReference type="Pfam" id="PF00717">
    <property type="entry name" value="Peptidase_S24"/>
    <property type="match status" value="1"/>
</dbReference>
<dbReference type="Proteomes" id="UP000306229">
    <property type="component" value="Chromosome"/>
</dbReference>
<organism evidence="2 3">
    <name type="scientific">Aureibaculum algae</name>
    <dbReference type="NCBI Taxonomy" id="2584122"/>
    <lineage>
        <taxon>Bacteria</taxon>
        <taxon>Pseudomonadati</taxon>
        <taxon>Bacteroidota</taxon>
        <taxon>Flavobacteriia</taxon>
        <taxon>Flavobacteriales</taxon>
        <taxon>Flavobacteriaceae</taxon>
        <taxon>Aureibaculum</taxon>
    </lineage>
</organism>
<reference evidence="2 3" key="1">
    <citation type="submission" date="2019-05" db="EMBL/GenBank/DDBJ databases">
        <title>Algicella ahnfeltiae gen. nov., sp. nov., a novel marine bacterium of the family Flavobacteriaceae isolated from a red alga.</title>
        <authorList>
            <person name="Nedashkovskaya O.I."/>
            <person name="Kukhlevskiy A.D."/>
            <person name="Kim S.-G."/>
            <person name="Zhukova N.V."/>
            <person name="Mikhailov V.V."/>
        </authorList>
    </citation>
    <scope>NUCLEOTIDE SEQUENCE [LARGE SCALE GENOMIC DNA]</scope>
    <source>
        <strain evidence="2 3">10Alg115</strain>
    </source>
</reference>
<dbReference type="InterPro" id="IPR018647">
    <property type="entry name" value="SLFN_3-like_DNA/RNA_helicase"/>
</dbReference>
<feature type="domain" description="GIY-YIG" evidence="1">
    <location>
        <begin position="32"/>
        <end position="107"/>
    </location>
</feature>
<evidence type="ECO:0000313" key="2">
    <source>
        <dbReference type="EMBL" id="QCX38666.1"/>
    </source>
</evidence>
<dbReference type="RefSeq" id="WP_138949558.1">
    <property type="nucleotide sequence ID" value="NZ_CP040749.1"/>
</dbReference>
<dbReference type="InterPro" id="IPR035901">
    <property type="entry name" value="GIY-YIG_endonuc_sf"/>
</dbReference>
<dbReference type="OrthoDB" id="9759819at2"/>
<dbReference type="Pfam" id="PF01541">
    <property type="entry name" value="GIY-YIG"/>
    <property type="match status" value="1"/>
</dbReference>
<name>A0A5B7TU64_9FLAO</name>
<protein>
    <submittedName>
        <fullName evidence="2">DUF2075 domain-containing protein</fullName>
    </submittedName>
</protein>
<dbReference type="InterPro" id="IPR000305">
    <property type="entry name" value="GIY-YIG_endonuc"/>
</dbReference>
<gene>
    <name evidence="2" type="ORF">FF125_09555</name>
</gene>
<dbReference type="SUPFAM" id="SSF82771">
    <property type="entry name" value="GIY-YIG endonuclease"/>
    <property type="match status" value="1"/>
</dbReference>
<dbReference type="CDD" id="cd10439">
    <property type="entry name" value="GIY-YIG_COG3410"/>
    <property type="match status" value="1"/>
</dbReference>
<dbReference type="InterPro" id="IPR027417">
    <property type="entry name" value="P-loop_NTPase"/>
</dbReference>
<keyword evidence="3" id="KW-1185">Reference proteome</keyword>
<dbReference type="Gene3D" id="2.10.109.10">
    <property type="entry name" value="Umud Fragment, subunit A"/>
    <property type="match status" value="1"/>
</dbReference>
<dbReference type="Gene3D" id="3.40.50.300">
    <property type="entry name" value="P-loop containing nucleotide triphosphate hydrolases"/>
    <property type="match status" value="1"/>
</dbReference>
<dbReference type="AlphaFoldDB" id="A0A5B7TU64"/>
<dbReference type="InterPro" id="IPR015927">
    <property type="entry name" value="Peptidase_S24_S26A/B/C"/>
</dbReference>
<accession>A0A5B7TU64</accession>
<sequence length="738" mass="85355">MNVVNKDFQINQYQFDNDLLDELDEFHFAKELWPIVYLITDDKLKEAYVGETADTYTRMKSHLKNGDKNRLTVLHLIGSHIFNKSATLDIESNLIKYLDGDGQFKLQNGNLGLANHQYYQKKQVYWELFKSLWDQLRSKGLSRHSLEFINNSDLFKYSPYKSLTNDQKDGLMIIINNLLNDKAKHVIIEGGAGTGKTILAIFLFKLLMTDSKDFNFAEFGDEESEFIEKILQLKNKFWQPKIALVVPMSSFRKTLKKVFKNIKGLSGSMVIGPAEVTRNDYDILIVDESHRLRRRVNLGAYFGAFDKACEKLNLDKSTCTEVDFILSQSKKNVFFYDENQSIKPSDVEKSVFDKLKLDPNTHIDYLKSQFRVRGGNAYVKFVNNLLKCNIADIEGVYNSKNYELVLFRSLSEMIEEIKKKNNEIGLSRLIAGYSWPWISKKDKGLFDIKIDNVELQWNGENIDWINSPNSINEVGCIHTTQGYDLNYSGIIFGNEITYNNETNRIEIIEENYFDKYGKQSVKTKDELLNFIENIYKTILLRAIRGTYIFVCDDNLRNYFSKYIKTKGFVDETEEVKLFIEKPELKPFINAIPLYDLKAAAGAFSENQNVEDLKWIKPPKDLRISDDYFACEIVGESMNKIIPNGSICGFKKYKAGTRNGKIVLVQSTSIQDSDFGSGYTVKEYLSVKKEGVENLFHESIILRPRSYDSNYDDIILYEDELQDFKVIGIFDRVLYTNES</sequence>
<dbReference type="SUPFAM" id="SSF51306">
    <property type="entry name" value="LexA/Signal peptidase"/>
    <property type="match status" value="1"/>
</dbReference>
<evidence type="ECO:0000313" key="3">
    <source>
        <dbReference type="Proteomes" id="UP000306229"/>
    </source>
</evidence>
<dbReference type="EMBL" id="CP040749">
    <property type="protein sequence ID" value="QCX38666.1"/>
    <property type="molecule type" value="Genomic_DNA"/>
</dbReference>
<proteinExistence type="predicted"/>
<dbReference type="PROSITE" id="PS50164">
    <property type="entry name" value="GIY_YIG"/>
    <property type="match status" value="1"/>
</dbReference>
<dbReference type="KEGG" id="fbe:FF125_09555"/>
<dbReference type="InterPro" id="IPR036286">
    <property type="entry name" value="LexA/Signal_pep-like_sf"/>
</dbReference>
<evidence type="ECO:0000259" key="1">
    <source>
        <dbReference type="PROSITE" id="PS50164"/>
    </source>
</evidence>